<proteinExistence type="predicted"/>
<dbReference type="EMBL" id="JAVRJZ010000004">
    <property type="protein sequence ID" value="KAK2723644.1"/>
    <property type="molecule type" value="Genomic_DNA"/>
</dbReference>
<feature type="region of interest" description="Disordered" evidence="1">
    <location>
        <begin position="41"/>
        <end position="60"/>
    </location>
</feature>
<gene>
    <name evidence="2" type="ORF">QYM36_002104</name>
</gene>
<evidence type="ECO:0000313" key="3">
    <source>
        <dbReference type="Proteomes" id="UP001187531"/>
    </source>
</evidence>
<organism evidence="2 3">
    <name type="scientific">Artemia franciscana</name>
    <name type="common">Brine shrimp</name>
    <name type="synonym">Artemia sanfranciscana</name>
    <dbReference type="NCBI Taxonomy" id="6661"/>
    <lineage>
        <taxon>Eukaryota</taxon>
        <taxon>Metazoa</taxon>
        <taxon>Ecdysozoa</taxon>
        <taxon>Arthropoda</taxon>
        <taxon>Crustacea</taxon>
        <taxon>Branchiopoda</taxon>
        <taxon>Anostraca</taxon>
        <taxon>Artemiidae</taxon>
        <taxon>Artemia</taxon>
    </lineage>
</organism>
<dbReference type="Proteomes" id="UP001187531">
    <property type="component" value="Unassembled WGS sequence"/>
</dbReference>
<dbReference type="AlphaFoldDB" id="A0AA88LEM2"/>
<accession>A0AA88LEM2</accession>
<protein>
    <submittedName>
        <fullName evidence="2">Uncharacterized protein</fullName>
    </submittedName>
</protein>
<name>A0AA88LEM2_ARTSF</name>
<comment type="caution">
    <text evidence="2">The sequence shown here is derived from an EMBL/GenBank/DDBJ whole genome shotgun (WGS) entry which is preliminary data.</text>
</comment>
<keyword evidence="3" id="KW-1185">Reference proteome</keyword>
<evidence type="ECO:0000313" key="2">
    <source>
        <dbReference type="EMBL" id="KAK2723644.1"/>
    </source>
</evidence>
<reference evidence="2" key="1">
    <citation type="submission" date="2023-07" db="EMBL/GenBank/DDBJ databases">
        <title>Chromosome-level genome assembly of Artemia franciscana.</title>
        <authorList>
            <person name="Jo E."/>
        </authorList>
    </citation>
    <scope>NUCLEOTIDE SEQUENCE</scope>
    <source>
        <tissue evidence="2">Whole body</tissue>
    </source>
</reference>
<sequence length="107" mass="11831">MTVYVLNKKFIASICVWLVFGPSYYLSCSCLNAQDIGKATSGSEAGYTPPETTSDDVPISDNDLAKAPSAIREIASYLGRYTRKEISEEFYSLVDDSMDRRPTEAID</sequence>
<evidence type="ECO:0000256" key="1">
    <source>
        <dbReference type="SAM" id="MobiDB-lite"/>
    </source>
</evidence>